<dbReference type="GO" id="GO:0009253">
    <property type="term" value="P:peptidoglycan catabolic process"/>
    <property type="evidence" value="ECO:0007669"/>
    <property type="project" value="TreeGrafter"/>
</dbReference>
<evidence type="ECO:0000256" key="1">
    <source>
        <dbReference type="ARBA" id="ARBA00004339"/>
    </source>
</evidence>
<keyword evidence="4" id="KW-0472">Membrane</keyword>
<dbReference type="SMART" id="SM00062">
    <property type="entry name" value="PBPb"/>
    <property type="match status" value="1"/>
</dbReference>
<dbReference type="NCBIfam" id="NF008112">
    <property type="entry name" value="PRK10859.1"/>
    <property type="match status" value="1"/>
</dbReference>
<dbReference type="AlphaFoldDB" id="A0A1N6RF57"/>
<keyword evidence="4" id="KW-0998">Cell outer membrane</keyword>
<name>A0A1N6RF57_9RHOO</name>
<dbReference type="OrthoDB" id="9815002at2"/>
<dbReference type="SUPFAM" id="SSF53955">
    <property type="entry name" value="Lysozyme-like"/>
    <property type="match status" value="1"/>
</dbReference>
<reference evidence="7" key="1">
    <citation type="submission" date="2017-01" db="EMBL/GenBank/DDBJ databases">
        <authorList>
            <person name="Varghese N."/>
            <person name="Submissions S."/>
        </authorList>
    </citation>
    <scope>NUCLEOTIDE SEQUENCE [LARGE SCALE GENOMIC DNA]</scope>
    <source>
        <strain evidence="7">ATCC 51758</strain>
    </source>
</reference>
<keyword evidence="3" id="KW-0732">Signal</keyword>
<gene>
    <name evidence="6" type="ORF">SAMN05421829_103221</name>
</gene>
<dbReference type="PANTHER" id="PTHR35936:SF32">
    <property type="entry name" value="MEMBRANE-BOUND LYTIC MUREIN TRANSGLYCOSYLASE F"/>
    <property type="match status" value="1"/>
</dbReference>
<comment type="subcellular location">
    <subcellularLocation>
        <location evidence="1">Cell outer membrane</location>
        <topology evidence="1">Peripheral membrane protein</topology>
    </subcellularLocation>
</comment>
<dbReference type="CDD" id="cd01009">
    <property type="entry name" value="PBP2_YfhD_N"/>
    <property type="match status" value="1"/>
</dbReference>
<accession>A0A1N6RF57</accession>
<dbReference type="Gene3D" id="1.10.530.10">
    <property type="match status" value="1"/>
</dbReference>
<evidence type="ECO:0000259" key="5">
    <source>
        <dbReference type="SMART" id="SM00062"/>
    </source>
</evidence>
<dbReference type="InterPro" id="IPR001638">
    <property type="entry name" value="Solute-binding_3/MltF_N"/>
</dbReference>
<evidence type="ECO:0000256" key="2">
    <source>
        <dbReference type="ARBA" id="ARBA00007734"/>
    </source>
</evidence>
<protein>
    <submittedName>
        <fullName evidence="6">Membrane-bound lytic murein transglycosylase F</fullName>
    </submittedName>
</protein>
<dbReference type="GO" id="GO:0009279">
    <property type="term" value="C:cell outer membrane"/>
    <property type="evidence" value="ECO:0007669"/>
    <property type="project" value="UniProtKB-SubCell"/>
</dbReference>
<dbReference type="PANTHER" id="PTHR35936">
    <property type="entry name" value="MEMBRANE-BOUND LYTIC MUREIN TRANSGLYCOSYLASE F"/>
    <property type="match status" value="1"/>
</dbReference>
<organism evidence="6 7">
    <name type="scientific">Aromatoleum tolulyticum</name>
    <dbReference type="NCBI Taxonomy" id="34027"/>
    <lineage>
        <taxon>Bacteria</taxon>
        <taxon>Pseudomonadati</taxon>
        <taxon>Pseudomonadota</taxon>
        <taxon>Betaproteobacteria</taxon>
        <taxon>Rhodocyclales</taxon>
        <taxon>Rhodocyclaceae</taxon>
        <taxon>Aromatoleum</taxon>
    </lineage>
</organism>
<sequence>MRAILIIIAALFVAGCEPGATPRFADFHPVADYRSAGELRVATRVDPASYRSNGDGKASGFDHDLLQKLGEHLGVPVRFVLFPDATRTLEAVIRGQVHLAAAGVGRNDRLPLTWTSPLREVDYVIVGRSDNPEFIEERALVGRTVSVRHGSLAADYLNQVRKRVSDLNLHFPANAADAHLLDELAQGRLDLVATDRVHFALAAQTSPNLSVVFDLPVSSTVGWALPPDAKNGLATEIEAFLAGARTDDTLARLSDRYFGHIRRLDDTAVTTFLARIQARLPRYRPHFQEAQARTGIDWRFLAALAYQESHWDPLATSWSGVRGMMMLTSETADRLGVRDRLDPRESILGGARYFAMLREQLPDNVREPDRSWMAAAAYNLGMGHMNGARTIAQRMGKNNTSWLDMKAVLPLMSRPEYANRLKAGAARGGEAVIMAENIRNYHDILVRLEGAYVPPLQPAGLKLGAAAKAPPPSDG</sequence>
<proteinExistence type="inferred from homology"/>
<dbReference type="PROSITE" id="PS51257">
    <property type="entry name" value="PROKAR_LIPOPROTEIN"/>
    <property type="match status" value="1"/>
</dbReference>
<dbReference type="CDD" id="cd13403">
    <property type="entry name" value="MLTF-like"/>
    <property type="match status" value="1"/>
</dbReference>
<dbReference type="EMBL" id="FTMD01000003">
    <property type="protein sequence ID" value="SIQ27471.1"/>
    <property type="molecule type" value="Genomic_DNA"/>
</dbReference>
<evidence type="ECO:0000313" key="6">
    <source>
        <dbReference type="EMBL" id="SIQ27471.1"/>
    </source>
</evidence>
<dbReference type="Pfam" id="PF01464">
    <property type="entry name" value="SLT"/>
    <property type="match status" value="1"/>
</dbReference>
<dbReference type="Proteomes" id="UP000186819">
    <property type="component" value="Unassembled WGS sequence"/>
</dbReference>
<dbReference type="SUPFAM" id="SSF53850">
    <property type="entry name" value="Periplasmic binding protein-like II"/>
    <property type="match status" value="1"/>
</dbReference>
<evidence type="ECO:0000256" key="3">
    <source>
        <dbReference type="ARBA" id="ARBA00022729"/>
    </source>
</evidence>
<feature type="domain" description="Solute-binding protein family 3/N-terminal" evidence="5">
    <location>
        <begin position="38"/>
        <end position="261"/>
    </location>
</feature>
<dbReference type="Pfam" id="PF00497">
    <property type="entry name" value="SBP_bac_3"/>
    <property type="match status" value="1"/>
</dbReference>
<dbReference type="InterPro" id="IPR000189">
    <property type="entry name" value="Transglyc_AS"/>
</dbReference>
<dbReference type="Gene3D" id="3.40.190.10">
    <property type="entry name" value="Periplasmic binding protein-like II"/>
    <property type="match status" value="2"/>
</dbReference>
<dbReference type="STRING" id="34027.SAMN05421829_103221"/>
<dbReference type="PROSITE" id="PS00922">
    <property type="entry name" value="TRANSGLYCOSYLASE"/>
    <property type="match status" value="1"/>
</dbReference>
<dbReference type="InterPro" id="IPR008258">
    <property type="entry name" value="Transglycosylase_SLT_dom_1"/>
</dbReference>
<comment type="similarity">
    <text evidence="2">Belongs to the transglycosylase Slt family.</text>
</comment>
<dbReference type="GO" id="GO:0008933">
    <property type="term" value="F:peptidoglycan lytic transglycosylase activity"/>
    <property type="evidence" value="ECO:0007669"/>
    <property type="project" value="InterPro"/>
</dbReference>
<keyword evidence="7" id="KW-1185">Reference proteome</keyword>
<evidence type="ECO:0000256" key="4">
    <source>
        <dbReference type="ARBA" id="ARBA00023237"/>
    </source>
</evidence>
<evidence type="ECO:0000313" key="7">
    <source>
        <dbReference type="Proteomes" id="UP000186819"/>
    </source>
</evidence>
<dbReference type="InterPro" id="IPR023346">
    <property type="entry name" value="Lysozyme-like_dom_sf"/>
</dbReference>